<evidence type="ECO:0000313" key="3">
    <source>
        <dbReference type="EMBL" id="MEQ2486907.1"/>
    </source>
</evidence>
<sequence>MKKYLCSVLFLWLAVVQASAQVPRIRTNDYNSMDPNGNVATANDRRNRADSTSSHKEIPKGIYVWTVDSRFGDRKAAQLDTLSHMYMNTIFTSGLRGEYNTTGNLGSPRQARVFVDRQVGSQFLFTDPYDYFITPVSDFHFTNTLSPFTNLTYNNCGDRTNGEDHFTAKFGVNAGKRLGVGFKFDYLYGRGYYDSQSTSHFDYTMYGSYLGDRYQAHLLMSTNHQKVTENGGITNDNYITHPESFNESFNTSEIPTMLARNWNRNDNQHIFFTQRYSVGFKHKVPMTAEEIAARKFAMASQLEAKQRRAKAEAVRKARQEGEDVDDDDVKAPATFAGRPDNAKIGVRAKRDSLSNDSVAGGLQAPNRLAVNGKAAADSLLAKTQEAKVDTSWLKDEYVPVTSFIHTLDFNNYRRIYEAYQTPADYYLHRYNVAEKLTGDSIYDKTTHWSLRNTFAISMLEGFNKWAKAGLKLFGTHELRHFTLPDSLAMRSWNENALSVGAQLIKAQGRTLHYNVTGELGVAGVNAGEIHVDGGIDVNFPLWKDTMTLAASGFYHHEKPSFYYRHYQGRHFWWDDDDLSMVDHFRVQGVLRYQKTRTTLRVAFDEMKNYTYFATTYTTSDAGRLANAVEVRQAGDPISVFTAELKQDFTLGPLNWETVATVQKSTNEDALPLPLVNVYTNLYLRFKIAHVLKCDFGADVRYFTKYKAPDYVPAIGQYAVQANDVKTEIGNYPLVNVYANFHLKHTRFFAMMSHVNASSGGYFFAPHYPLNGRVFRFGVSWNFFN</sequence>
<evidence type="ECO:0000256" key="1">
    <source>
        <dbReference type="SAM" id="MobiDB-lite"/>
    </source>
</evidence>
<dbReference type="InterPro" id="IPR025631">
    <property type="entry name" value="Porin_10"/>
</dbReference>
<dbReference type="Proteomes" id="UP001487296">
    <property type="component" value="Unassembled WGS sequence"/>
</dbReference>
<comment type="caution">
    <text evidence="3">The sequence shown here is derived from an EMBL/GenBank/DDBJ whole genome shotgun (WGS) entry which is preliminary data.</text>
</comment>
<dbReference type="Pfam" id="PF14121">
    <property type="entry name" value="Porin_10"/>
    <property type="match status" value="1"/>
</dbReference>
<gene>
    <name evidence="3" type="ORF">AAAT34_07535</name>
</gene>
<name>A0ABV1FR82_9BACT</name>
<feature type="region of interest" description="Disordered" evidence="1">
    <location>
        <begin position="31"/>
        <end position="54"/>
    </location>
</feature>
<protein>
    <submittedName>
        <fullName evidence="3">Porin</fullName>
    </submittedName>
</protein>
<feature type="compositionally biased region" description="Polar residues" evidence="1">
    <location>
        <begin position="31"/>
        <end position="41"/>
    </location>
</feature>
<dbReference type="EMBL" id="JBBNFP010000026">
    <property type="protein sequence ID" value="MEQ2486907.1"/>
    <property type="molecule type" value="Genomic_DNA"/>
</dbReference>
<feature type="signal peptide" evidence="2">
    <location>
        <begin position="1"/>
        <end position="20"/>
    </location>
</feature>
<feature type="chain" id="PRO_5045807057" evidence="2">
    <location>
        <begin position="21"/>
        <end position="784"/>
    </location>
</feature>
<keyword evidence="2" id="KW-0732">Signal</keyword>
<feature type="compositionally biased region" description="Basic and acidic residues" evidence="1">
    <location>
        <begin position="43"/>
        <end position="54"/>
    </location>
</feature>
<keyword evidence="4" id="KW-1185">Reference proteome</keyword>
<feature type="region of interest" description="Disordered" evidence="1">
    <location>
        <begin position="316"/>
        <end position="336"/>
    </location>
</feature>
<evidence type="ECO:0000313" key="4">
    <source>
        <dbReference type="Proteomes" id="UP001487296"/>
    </source>
</evidence>
<reference evidence="3 4" key="1">
    <citation type="submission" date="2024-04" db="EMBL/GenBank/DDBJ databases">
        <title>Human intestinal bacterial collection.</title>
        <authorList>
            <person name="Pauvert C."/>
            <person name="Hitch T.C.A."/>
            <person name="Clavel T."/>
        </authorList>
    </citation>
    <scope>NUCLEOTIDE SEQUENCE [LARGE SCALE GENOMIC DNA]</scope>
    <source>
        <strain evidence="3 4">CLA-AA-H145</strain>
    </source>
</reference>
<evidence type="ECO:0000256" key="2">
    <source>
        <dbReference type="SAM" id="SignalP"/>
    </source>
</evidence>
<dbReference type="RefSeq" id="WP_215759983.1">
    <property type="nucleotide sequence ID" value="NZ_JAHKBE010000026.1"/>
</dbReference>
<accession>A0ABV1FR82</accession>
<organism evidence="3 4">
    <name type="scientific">Hallella faecis</name>
    <dbReference type="NCBI Taxonomy" id="2841596"/>
    <lineage>
        <taxon>Bacteria</taxon>
        <taxon>Pseudomonadati</taxon>
        <taxon>Bacteroidota</taxon>
        <taxon>Bacteroidia</taxon>
        <taxon>Bacteroidales</taxon>
        <taxon>Prevotellaceae</taxon>
        <taxon>Hallella</taxon>
    </lineage>
</organism>
<proteinExistence type="predicted"/>